<keyword evidence="1" id="KW-0175">Coiled coil</keyword>
<feature type="compositionally biased region" description="Basic and acidic residues" evidence="2">
    <location>
        <begin position="129"/>
        <end position="138"/>
    </location>
</feature>
<feature type="region of interest" description="Disordered" evidence="2">
    <location>
        <begin position="344"/>
        <end position="367"/>
    </location>
</feature>
<dbReference type="AlphaFoldDB" id="A0ABD3WL15"/>
<organism evidence="3 4">
    <name type="scientific">Sinanodonta woodiana</name>
    <name type="common">Chinese pond mussel</name>
    <name type="synonym">Anodonta woodiana</name>
    <dbReference type="NCBI Taxonomy" id="1069815"/>
    <lineage>
        <taxon>Eukaryota</taxon>
        <taxon>Metazoa</taxon>
        <taxon>Spiralia</taxon>
        <taxon>Lophotrochozoa</taxon>
        <taxon>Mollusca</taxon>
        <taxon>Bivalvia</taxon>
        <taxon>Autobranchia</taxon>
        <taxon>Heteroconchia</taxon>
        <taxon>Palaeoheterodonta</taxon>
        <taxon>Unionida</taxon>
        <taxon>Unionoidea</taxon>
        <taxon>Unionidae</taxon>
        <taxon>Unioninae</taxon>
        <taxon>Sinanodonta</taxon>
    </lineage>
</organism>
<name>A0ABD3WL15_SINWO</name>
<accession>A0ABD3WL15</accession>
<feature type="compositionally biased region" description="Polar residues" evidence="2">
    <location>
        <begin position="17"/>
        <end position="41"/>
    </location>
</feature>
<sequence length="403" mass="46232">MSSRSGSLSSRSGSRDYVTSYNKGENSLGHSFDSLESVSMKSENDVEKKNQNDAHNLKTELKKLTGKARNVTERLYRPPPLKFKYAGTQKQEKRPIPKTVRTRGKSTSSRKSSVSSFTEPSLSPPPQEEPQHQEHNEESYSLDEETQTAEDLNVSSNGIRDMTSAADYVSLLYPPQSVVVELMEAKLSYTMGQTETLMQSITEQLDEAEKNCDKARDERQETYRIVSEYMKNFKENLDQSKRCLQTCRIIVNDLRDTATMTEKKEKRESFLLRRKAAVEAFKKERLQVEKEFTSAKSGISFNGIDITRDIDKADSENLYRTGGQSPKRIMKHFLSVRKQMVQQERDYSLGQPTKRPSKQYNTASPNSGKLRLKWDAQVHRYKQNIPIANMASPKWRRFSFGDI</sequence>
<evidence type="ECO:0000313" key="4">
    <source>
        <dbReference type="Proteomes" id="UP001634394"/>
    </source>
</evidence>
<comment type="caution">
    <text evidence="3">The sequence shown here is derived from an EMBL/GenBank/DDBJ whole genome shotgun (WGS) entry which is preliminary data.</text>
</comment>
<feature type="compositionally biased region" description="Low complexity" evidence="2">
    <location>
        <begin position="1"/>
        <end position="12"/>
    </location>
</feature>
<feature type="coiled-coil region" evidence="1">
    <location>
        <begin position="191"/>
        <end position="225"/>
    </location>
</feature>
<proteinExistence type="predicted"/>
<feature type="compositionally biased region" description="Low complexity" evidence="2">
    <location>
        <begin position="105"/>
        <end position="121"/>
    </location>
</feature>
<evidence type="ECO:0000256" key="2">
    <source>
        <dbReference type="SAM" id="MobiDB-lite"/>
    </source>
</evidence>
<protein>
    <submittedName>
        <fullName evidence="3">Uncharacterized protein</fullName>
    </submittedName>
</protein>
<feature type="compositionally biased region" description="Polar residues" evidence="2">
    <location>
        <begin position="358"/>
        <end position="367"/>
    </location>
</feature>
<keyword evidence="4" id="KW-1185">Reference proteome</keyword>
<evidence type="ECO:0000313" key="3">
    <source>
        <dbReference type="EMBL" id="KAL3874644.1"/>
    </source>
</evidence>
<dbReference type="Proteomes" id="UP001634394">
    <property type="component" value="Unassembled WGS sequence"/>
</dbReference>
<feature type="region of interest" description="Disordered" evidence="2">
    <location>
        <begin position="1"/>
        <end position="156"/>
    </location>
</feature>
<reference evidence="3 4" key="1">
    <citation type="submission" date="2024-11" db="EMBL/GenBank/DDBJ databases">
        <title>Chromosome-level genome assembly of the freshwater bivalve Anodonta woodiana.</title>
        <authorList>
            <person name="Chen X."/>
        </authorList>
    </citation>
    <scope>NUCLEOTIDE SEQUENCE [LARGE SCALE GENOMIC DNA]</scope>
    <source>
        <strain evidence="3">MN2024</strain>
        <tissue evidence="3">Gills</tissue>
    </source>
</reference>
<dbReference type="EMBL" id="JBJQND010000006">
    <property type="protein sequence ID" value="KAL3874644.1"/>
    <property type="molecule type" value="Genomic_DNA"/>
</dbReference>
<gene>
    <name evidence="3" type="ORF">ACJMK2_037626</name>
</gene>
<feature type="compositionally biased region" description="Basic and acidic residues" evidence="2">
    <location>
        <begin position="42"/>
        <end position="63"/>
    </location>
</feature>
<evidence type="ECO:0000256" key="1">
    <source>
        <dbReference type="SAM" id="Coils"/>
    </source>
</evidence>